<keyword evidence="1" id="KW-0812">Transmembrane</keyword>
<proteinExistence type="predicted"/>
<dbReference type="AlphaFoldDB" id="A0A3D8TSG8"/>
<feature type="transmembrane region" description="Helical" evidence="1">
    <location>
        <begin position="108"/>
        <end position="131"/>
    </location>
</feature>
<feature type="transmembrane region" description="Helical" evidence="1">
    <location>
        <begin position="218"/>
        <end position="235"/>
    </location>
</feature>
<evidence type="ECO:0000313" key="3">
    <source>
        <dbReference type="Proteomes" id="UP000257055"/>
    </source>
</evidence>
<feature type="transmembrane region" description="Helical" evidence="1">
    <location>
        <begin position="151"/>
        <end position="168"/>
    </location>
</feature>
<organism evidence="2 3">
    <name type="scientific">Listeria kieliensis</name>
    <dbReference type="NCBI Taxonomy" id="1621700"/>
    <lineage>
        <taxon>Bacteria</taxon>
        <taxon>Bacillati</taxon>
        <taxon>Bacillota</taxon>
        <taxon>Bacilli</taxon>
        <taxon>Bacillales</taxon>
        <taxon>Listeriaceae</taxon>
        <taxon>Listeria</taxon>
    </lineage>
</organism>
<keyword evidence="1" id="KW-0472">Membrane</keyword>
<name>A0A3D8TSG8_9LIST</name>
<accession>A0A3D8TSG8</accession>
<reference evidence="3" key="1">
    <citation type="submission" date="2015-04" db="EMBL/GenBank/DDBJ databases">
        <authorList>
            <person name="Schardt J."/>
            <person name="Mueller-Herbst S."/>
            <person name="Scherer S."/>
            <person name="Huptas C."/>
        </authorList>
    </citation>
    <scope>NUCLEOTIDE SEQUENCE [LARGE SCALE GENOMIC DNA]</scope>
    <source>
        <strain evidence="3">Kiel-L1</strain>
    </source>
</reference>
<keyword evidence="3" id="KW-1185">Reference proteome</keyword>
<feature type="transmembrane region" description="Helical" evidence="1">
    <location>
        <begin position="68"/>
        <end position="88"/>
    </location>
</feature>
<dbReference type="Proteomes" id="UP000257055">
    <property type="component" value="Unassembled WGS sequence"/>
</dbReference>
<gene>
    <name evidence="2" type="ORF">UR08_10980</name>
</gene>
<evidence type="ECO:0000256" key="1">
    <source>
        <dbReference type="SAM" id="Phobius"/>
    </source>
</evidence>
<comment type="caution">
    <text evidence="2">The sequence shown here is derived from an EMBL/GenBank/DDBJ whole genome shotgun (WGS) entry which is preliminary data.</text>
</comment>
<feature type="transmembrane region" description="Helical" evidence="1">
    <location>
        <begin position="20"/>
        <end position="38"/>
    </location>
</feature>
<dbReference type="RefSeq" id="WP_115753684.1">
    <property type="nucleotide sequence ID" value="NZ_LARY01000002.1"/>
</dbReference>
<evidence type="ECO:0000313" key="2">
    <source>
        <dbReference type="EMBL" id="RDX01419.1"/>
    </source>
</evidence>
<feature type="transmembrane region" description="Helical" evidence="1">
    <location>
        <begin position="175"/>
        <end position="198"/>
    </location>
</feature>
<keyword evidence="1" id="KW-1133">Transmembrane helix</keyword>
<sequence length="240" mass="27931">MKSLIKVQFYYFGQLIQKRFLYLLAVIILTEIIVAIQLKDNPQTSIFSLFFYGTSFHDVASNRVQIPVLWFCFFTIPLFMISNSLQILWDKHSIQLRGKGFSQFEFGLINVSFLYLIALTYAGITFFILAFCQKLITGTHAWLQIAETSQPFLFFFILLGILLVLLFIQQICSLFSPVVGIVVPIIILIVSIYTGTKWNLLNLTMLARFPYYSNFDCFYIYIVLFILNISYLIIYKKKSL</sequence>
<protein>
    <submittedName>
        <fullName evidence="2">Uncharacterized protein</fullName>
    </submittedName>
</protein>
<dbReference type="EMBL" id="LARY01000002">
    <property type="protein sequence ID" value="RDX01419.1"/>
    <property type="molecule type" value="Genomic_DNA"/>
</dbReference>